<reference evidence="1 2" key="1">
    <citation type="journal article" date="2006" name="Science">
        <title>Genome of rice cluster I archaea -- the key methane producers in the rice rhizosphere.</title>
        <authorList>
            <person name="Erkel C."/>
            <person name="Kube M."/>
            <person name="Reinhardt R."/>
            <person name="Liesack W."/>
        </authorList>
    </citation>
    <scope>NUCLEOTIDE SEQUENCE [LARGE SCALE GENOMIC DNA]</scope>
    <source>
        <strain evidence="2">DSM 22066 / NBRC 105507 / MRE50</strain>
    </source>
</reference>
<dbReference type="KEGG" id="rci:RCIX1679"/>
<dbReference type="STRING" id="351160.RCIX1679"/>
<evidence type="ECO:0000313" key="1">
    <source>
        <dbReference type="EMBL" id="CAJ36902.1"/>
    </source>
</evidence>
<dbReference type="OrthoDB" id="374961at2157"/>
<dbReference type="Proteomes" id="UP000000663">
    <property type="component" value="Chromosome"/>
</dbReference>
<dbReference type="AlphaFoldDB" id="Q0W3Z1"/>
<dbReference type="EMBL" id="AM114193">
    <property type="protein sequence ID" value="CAJ36902.1"/>
    <property type="molecule type" value="Genomic_DNA"/>
</dbReference>
<dbReference type="GeneID" id="5143415"/>
<protein>
    <submittedName>
        <fullName evidence="1">Uncharacterized protein</fullName>
    </submittedName>
</protein>
<evidence type="ECO:0000313" key="2">
    <source>
        <dbReference type="Proteomes" id="UP000000663"/>
    </source>
</evidence>
<accession>Q0W3Z1</accession>
<gene>
    <name evidence="1" type="ORF">RCIX1679</name>
</gene>
<name>Q0W3Z1_METAR</name>
<dbReference type="eggNOG" id="arCOG12571">
    <property type="taxonomic scope" value="Archaea"/>
</dbReference>
<sequence length="206" mass="23270">MAIELNYKKPGDLIRSDEWNQMLDELASLRSYIDNMTRSVTLTSLSSPVGASCGLGGGVPDEFNYGTEVMGLITRQYYAGKTEAGDICRFGLNDHADTISYWSGAASGDKEALSILIEYVDGTVYEAKDLFVHEWSSLRPKGQKTPYVEYLQSPNQRLWYRYVLVNPSPDSEIRYITFRDTSNDCAVKVANVLHYVTRVRQLNVRK</sequence>
<dbReference type="RefSeq" id="WP_012035661.1">
    <property type="nucleotide sequence ID" value="NC_009464.1"/>
</dbReference>
<organism evidence="1 2">
    <name type="scientific">Methanocella arvoryzae (strain DSM 22066 / NBRC 105507 / MRE50)</name>
    <dbReference type="NCBI Taxonomy" id="351160"/>
    <lineage>
        <taxon>Archaea</taxon>
        <taxon>Methanobacteriati</taxon>
        <taxon>Methanobacteriota</taxon>
        <taxon>Stenosarchaea group</taxon>
        <taxon>Methanomicrobia</taxon>
        <taxon>Methanocellales</taxon>
        <taxon>Methanocellaceae</taxon>
        <taxon>Methanocella</taxon>
    </lineage>
</organism>
<proteinExistence type="predicted"/>
<keyword evidence="2" id="KW-1185">Reference proteome</keyword>